<keyword evidence="4 7" id="KW-0812">Transmembrane</keyword>
<dbReference type="InterPro" id="IPR051311">
    <property type="entry name" value="DedA_domain"/>
</dbReference>
<dbReference type="InterPro" id="IPR032816">
    <property type="entry name" value="VTT_dom"/>
</dbReference>
<name>A0A975FM17_9MICO</name>
<evidence type="ECO:0000256" key="6">
    <source>
        <dbReference type="ARBA" id="ARBA00023136"/>
    </source>
</evidence>
<proteinExistence type="inferred from homology"/>
<feature type="domain" description="VTT" evidence="8">
    <location>
        <begin position="39"/>
        <end position="165"/>
    </location>
</feature>
<reference evidence="9" key="1">
    <citation type="submission" date="2021-03" db="EMBL/GenBank/DDBJ databases">
        <title>Agromyces archimandritus sp. nov., isolated from the cockroach Archimandrita tessellata.</title>
        <authorList>
            <person name="Guzman J."/>
            <person name="Ortuzar M."/>
            <person name="Poehlein A."/>
            <person name="Daniel R."/>
            <person name="Trujillo M."/>
            <person name="Vilcinskas A."/>
        </authorList>
    </citation>
    <scope>NUCLEOTIDE SEQUENCE</scope>
    <source>
        <strain evidence="9">G127AT</strain>
    </source>
</reference>
<dbReference type="AlphaFoldDB" id="A0A975FM17"/>
<sequence>METSETLGGIAQWAVDLMDALGAPGAAIAIAAENLFPPLPSEIILPLAGFAASRGSLGLVEVIIWTTIGSIVGALALYGLGRWLGAERLKRIADRMPLVQVSDVDRAEAWFAKHGGKAVFFGRMIPIFRSLISIPAGLERMPVWRFLLLSAAGSAIWNTVFVVAGFQLGEHWHIVEDYAGVFQKIVIAVVVIAVAVWIALRVRRIRRERRDTAPTGR</sequence>
<evidence type="ECO:0000256" key="5">
    <source>
        <dbReference type="ARBA" id="ARBA00022989"/>
    </source>
</evidence>
<evidence type="ECO:0000256" key="2">
    <source>
        <dbReference type="ARBA" id="ARBA00010792"/>
    </source>
</evidence>
<comment type="subcellular location">
    <subcellularLocation>
        <location evidence="1">Cell membrane</location>
        <topology evidence="1">Multi-pass membrane protein</topology>
    </subcellularLocation>
</comment>
<evidence type="ECO:0000256" key="7">
    <source>
        <dbReference type="SAM" id="Phobius"/>
    </source>
</evidence>
<accession>A0A975FM17</accession>
<feature type="transmembrane region" description="Helical" evidence="7">
    <location>
        <begin position="181"/>
        <end position="200"/>
    </location>
</feature>
<keyword evidence="6 7" id="KW-0472">Membrane</keyword>
<dbReference type="PANTHER" id="PTHR42709">
    <property type="entry name" value="ALKALINE PHOSPHATASE LIKE PROTEIN"/>
    <property type="match status" value="1"/>
</dbReference>
<feature type="transmembrane region" description="Helical" evidence="7">
    <location>
        <begin position="146"/>
        <end position="169"/>
    </location>
</feature>
<dbReference type="Pfam" id="PF09335">
    <property type="entry name" value="VTT_dom"/>
    <property type="match status" value="1"/>
</dbReference>
<keyword evidence="3" id="KW-1003">Cell membrane</keyword>
<evidence type="ECO:0000313" key="9">
    <source>
        <dbReference type="EMBL" id="QTX04935.1"/>
    </source>
</evidence>
<evidence type="ECO:0000313" key="10">
    <source>
        <dbReference type="Proteomes" id="UP000671914"/>
    </source>
</evidence>
<dbReference type="Proteomes" id="UP000671914">
    <property type="component" value="Chromosome"/>
</dbReference>
<protein>
    <submittedName>
        <fullName evidence="9">DedA family protein</fullName>
    </submittedName>
</protein>
<evidence type="ECO:0000256" key="1">
    <source>
        <dbReference type="ARBA" id="ARBA00004651"/>
    </source>
</evidence>
<feature type="transmembrane region" description="Helical" evidence="7">
    <location>
        <begin position="62"/>
        <end position="81"/>
    </location>
</feature>
<dbReference type="RefSeq" id="WP_210899057.1">
    <property type="nucleotide sequence ID" value="NZ_CP071696.1"/>
</dbReference>
<evidence type="ECO:0000259" key="8">
    <source>
        <dbReference type="Pfam" id="PF09335"/>
    </source>
</evidence>
<comment type="similarity">
    <text evidence="2">Belongs to the DedA family.</text>
</comment>
<organism evidence="9 10">
    <name type="scientific">Agromyces archimandritae</name>
    <dbReference type="NCBI Taxonomy" id="2781962"/>
    <lineage>
        <taxon>Bacteria</taxon>
        <taxon>Bacillati</taxon>
        <taxon>Actinomycetota</taxon>
        <taxon>Actinomycetes</taxon>
        <taxon>Micrococcales</taxon>
        <taxon>Microbacteriaceae</taxon>
        <taxon>Agromyces</taxon>
    </lineage>
</organism>
<keyword evidence="10" id="KW-1185">Reference proteome</keyword>
<dbReference type="EMBL" id="CP071696">
    <property type="protein sequence ID" value="QTX04935.1"/>
    <property type="molecule type" value="Genomic_DNA"/>
</dbReference>
<dbReference type="KEGG" id="aarc:G127AT_01380"/>
<evidence type="ECO:0000256" key="3">
    <source>
        <dbReference type="ARBA" id="ARBA00022475"/>
    </source>
</evidence>
<dbReference type="GO" id="GO:0005886">
    <property type="term" value="C:plasma membrane"/>
    <property type="evidence" value="ECO:0007669"/>
    <property type="project" value="UniProtKB-SubCell"/>
</dbReference>
<evidence type="ECO:0000256" key="4">
    <source>
        <dbReference type="ARBA" id="ARBA00022692"/>
    </source>
</evidence>
<dbReference type="PANTHER" id="PTHR42709:SF6">
    <property type="entry name" value="UNDECAPRENYL PHOSPHATE TRANSPORTER A"/>
    <property type="match status" value="1"/>
</dbReference>
<keyword evidence="5 7" id="KW-1133">Transmembrane helix</keyword>
<gene>
    <name evidence="9" type="ORF">G127AT_01380</name>
</gene>